<dbReference type="OrthoDB" id="7620579at2"/>
<organism evidence="5 6">
    <name type="scientific">Glacieibacterium frigidum</name>
    <dbReference type="NCBI Taxonomy" id="2593303"/>
    <lineage>
        <taxon>Bacteria</taxon>
        <taxon>Pseudomonadati</taxon>
        <taxon>Pseudomonadota</taxon>
        <taxon>Alphaproteobacteria</taxon>
        <taxon>Sphingomonadales</taxon>
        <taxon>Sphingosinicellaceae</taxon>
        <taxon>Glacieibacterium</taxon>
    </lineage>
</organism>
<evidence type="ECO:0000256" key="3">
    <source>
        <dbReference type="ARBA" id="ARBA00023163"/>
    </source>
</evidence>
<dbReference type="SUPFAM" id="SSF48008">
    <property type="entry name" value="GntR ligand-binding domain-like"/>
    <property type="match status" value="1"/>
</dbReference>
<keyword evidence="6" id="KW-1185">Reference proteome</keyword>
<dbReference type="RefSeq" id="WP_144335330.1">
    <property type="nucleotide sequence ID" value="NZ_VJWA01000002.1"/>
</dbReference>
<dbReference type="SUPFAM" id="SSF46785">
    <property type="entry name" value="Winged helix' DNA-binding domain"/>
    <property type="match status" value="1"/>
</dbReference>
<evidence type="ECO:0000313" key="6">
    <source>
        <dbReference type="Proteomes" id="UP000317894"/>
    </source>
</evidence>
<dbReference type="Proteomes" id="UP000317894">
    <property type="component" value="Unassembled WGS sequence"/>
</dbReference>
<proteinExistence type="predicted"/>
<dbReference type="InterPro" id="IPR000524">
    <property type="entry name" value="Tscrpt_reg_HTH_GntR"/>
</dbReference>
<dbReference type="Pfam" id="PF07729">
    <property type="entry name" value="FCD"/>
    <property type="match status" value="1"/>
</dbReference>
<dbReference type="AlphaFoldDB" id="A0A552UAB6"/>
<name>A0A552UAB6_9SPHN</name>
<dbReference type="InterPro" id="IPR011711">
    <property type="entry name" value="GntR_C"/>
</dbReference>
<comment type="caution">
    <text evidence="5">The sequence shown here is derived from an EMBL/GenBank/DDBJ whole genome shotgun (WGS) entry which is preliminary data.</text>
</comment>
<evidence type="ECO:0000256" key="2">
    <source>
        <dbReference type="ARBA" id="ARBA00023125"/>
    </source>
</evidence>
<dbReference type="PANTHER" id="PTHR43537:SF24">
    <property type="entry name" value="GLUCONATE OPERON TRANSCRIPTIONAL REPRESSOR"/>
    <property type="match status" value="1"/>
</dbReference>
<dbReference type="EMBL" id="VJWA01000002">
    <property type="protein sequence ID" value="TRW15161.1"/>
    <property type="molecule type" value="Genomic_DNA"/>
</dbReference>
<dbReference type="Pfam" id="PF00392">
    <property type="entry name" value="GntR"/>
    <property type="match status" value="1"/>
</dbReference>
<evidence type="ECO:0000313" key="5">
    <source>
        <dbReference type="EMBL" id="TRW15161.1"/>
    </source>
</evidence>
<dbReference type="Gene3D" id="1.20.120.530">
    <property type="entry name" value="GntR ligand-binding domain-like"/>
    <property type="match status" value="1"/>
</dbReference>
<dbReference type="InterPro" id="IPR008920">
    <property type="entry name" value="TF_FadR/GntR_C"/>
</dbReference>
<dbReference type="InterPro" id="IPR036388">
    <property type="entry name" value="WH-like_DNA-bd_sf"/>
</dbReference>
<keyword evidence="3" id="KW-0804">Transcription</keyword>
<dbReference type="PANTHER" id="PTHR43537">
    <property type="entry name" value="TRANSCRIPTIONAL REGULATOR, GNTR FAMILY"/>
    <property type="match status" value="1"/>
</dbReference>
<protein>
    <submittedName>
        <fullName evidence="5">GntR family transcriptional regulator</fullName>
    </submittedName>
</protein>
<dbReference type="SMART" id="SM00345">
    <property type="entry name" value="HTH_GNTR"/>
    <property type="match status" value="1"/>
</dbReference>
<evidence type="ECO:0000259" key="4">
    <source>
        <dbReference type="PROSITE" id="PS50949"/>
    </source>
</evidence>
<gene>
    <name evidence="5" type="ORF">FMM06_16100</name>
</gene>
<dbReference type="InterPro" id="IPR036390">
    <property type="entry name" value="WH_DNA-bd_sf"/>
</dbReference>
<dbReference type="GO" id="GO:0003677">
    <property type="term" value="F:DNA binding"/>
    <property type="evidence" value="ECO:0007669"/>
    <property type="project" value="UniProtKB-KW"/>
</dbReference>
<dbReference type="SMART" id="SM00895">
    <property type="entry name" value="FCD"/>
    <property type="match status" value="1"/>
</dbReference>
<keyword evidence="1" id="KW-0805">Transcription regulation</keyword>
<dbReference type="GO" id="GO:0003700">
    <property type="term" value="F:DNA-binding transcription factor activity"/>
    <property type="evidence" value="ECO:0007669"/>
    <property type="project" value="InterPro"/>
</dbReference>
<sequence length="223" mass="24227">MSKAADTAYRYVRGEILSGALGPGAPLREEALAVACGVSRTPVREALRRLEAERFIQRSETQRSYVATLSPDDIAEGFALRTMLEGHAAARAAARIAPEQIEAMAAHNAAVGVAVGGATVDTASFVAHNRAFHQIVTDAAGSERLAAMLATVVEQPIVLRTARHYDREAVTRSHAEHDELILAFRRRDAEWARAVMTAHIRRAFHAYDDAFRQAGLTGARTEE</sequence>
<evidence type="ECO:0000256" key="1">
    <source>
        <dbReference type="ARBA" id="ARBA00023015"/>
    </source>
</evidence>
<reference evidence="5 6" key="1">
    <citation type="submission" date="2019-07" db="EMBL/GenBank/DDBJ databases">
        <title>Novel species isolated from glacier.</title>
        <authorList>
            <person name="Liu Q."/>
            <person name="Xin Y.-H."/>
        </authorList>
    </citation>
    <scope>NUCLEOTIDE SEQUENCE [LARGE SCALE GENOMIC DNA]</scope>
    <source>
        <strain evidence="5 6">LB1R16</strain>
    </source>
</reference>
<dbReference type="PROSITE" id="PS50949">
    <property type="entry name" value="HTH_GNTR"/>
    <property type="match status" value="1"/>
</dbReference>
<dbReference type="Gene3D" id="1.10.10.10">
    <property type="entry name" value="Winged helix-like DNA-binding domain superfamily/Winged helix DNA-binding domain"/>
    <property type="match status" value="1"/>
</dbReference>
<keyword evidence="2" id="KW-0238">DNA-binding</keyword>
<feature type="domain" description="HTH gntR-type" evidence="4">
    <location>
        <begin position="2"/>
        <end position="69"/>
    </location>
</feature>
<accession>A0A552UAB6</accession>